<gene>
    <name evidence="1" type="ORF">T9R20_09910</name>
</gene>
<organism evidence="1 2">
    <name type="scientific">Microbacterium invictum</name>
    <dbReference type="NCBI Taxonomy" id="515415"/>
    <lineage>
        <taxon>Bacteria</taxon>
        <taxon>Bacillati</taxon>
        <taxon>Actinomycetota</taxon>
        <taxon>Actinomycetes</taxon>
        <taxon>Micrococcales</taxon>
        <taxon>Microbacteriaceae</taxon>
        <taxon>Microbacterium</taxon>
    </lineage>
</organism>
<dbReference type="RefSeq" id="WP_322409152.1">
    <property type="nucleotide sequence ID" value="NZ_CP139779.1"/>
</dbReference>
<accession>A0ABZ0V602</accession>
<dbReference type="EMBL" id="CP139779">
    <property type="protein sequence ID" value="WQB69026.1"/>
    <property type="molecule type" value="Genomic_DNA"/>
</dbReference>
<reference evidence="1 2" key="1">
    <citation type="submission" date="2023-06" db="EMBL/GenBank/DDBJ databases">
        <title>Rock-solubilizing bacteria, Microbacterium invictum, promotes re-establishment of vegetation in rocky wasteland by accelerating rock bio-weathering and reshaping soil bacterial community.</title>
        <authorList>
            <person name="Liu C."/>
        </authorList>
    </citation>
    <scope>NUCLEOTIDE SEQUENCE [LARGE SCALE GENOMIC DNA]</scope>
    <source>
        <strain evidence="1 2">X-18</strain>
    </source>
</reference>
<protein>
    <submittedName>
        <fullName evidence="1">Uncharacterized protein</fullName>
    </submittedName>
</protein>
<evidence type="ECO:0000313" key="1">
    <source>
        <dbReference type="EMBL" id="WQB69026.1"/>
    </source>
</evidence>
<name>A0ABZ0V602_9MICO</name>
<evidence type="ECO:0000313" key="2">
    <source>
        <dbReference type="Proteomes" id="UP001324533"/>
    </source>
</evidence>
<sequence length="87" mass="9224">MSGYPFERLGAEPPAYLRDLRGTLPAAAEVAHLRHIAVADWIARHSLDVAVEDLLARIAVVGADVATAEALTGSLPRRADVSDHGDV</sequence>
<proteinExistence type="predicted"/>
<dbReference type="Proteomes" id="UP001324533">
    <property type="component" value="Chromosome"/>
</dbReference>
<keyword evidence="2" id="KW-1185">Reference proteome</keyword>